<dbReference type="EMBL" id="JAWDGP010007174">
    <property type="protein sequence ID" value="KAK3728704.1"/>
    <property type="molecule type" value="Genomic_DNA"/>
</dbReference>
<dbReference type="Proteomes" id="UP001283361">
    <property type="component" value="Unassembled WGS sequence"/>
</dbReference>
<organism evidence="1 2">
    <name type="scientific">Elysia crispata</name>
    <name type="common">lettuce slug</name>
    <dbReference type="NCBI Taxonomy" id="231223"/>
    <lineage>
        <taxon>Eukaryota</taxon>
        <taxon>Metazoa</taxon>
        <taxon>Spiralia</taxon>
        <taxon>Lophotrochozoa</taxon>
        <taxon>Mollusca</taxon>
        <taxon>Gastropoda</taxon>
        <taxon>Heterobranchia</taxon>
        <taxon>Euthyneura</taxon>
        <taxon>Panpulmonata</taxon>
        <taxon>Sacoglossa</taxon>
        <taxon>Placobranchoidea</taxon>
        <taxon>Plakobranchidae</taxon>
        <taxon>Elysia</taxon>
    </lineage>
</organism>
<reference evidence="1" key="1">
    <citation type="journal article" date="2023" name="G3 (Bethesda)">
        <title>A reference genome for the long-term kleptoplast-retaining sea slug Elysia crispata morphotype clarki.</title>
        <authorList>
            <person name="Eastman K.E."/>
            <person name="Pendleton A.L."/>
            <person name="Shaikh M.A."/>
            <person name="Suttiyut T."/>
            <person name="Ogas R."/>
            <person name="Tomko P."/>
            <person name="Gavelis G."/>
            <person name="Widhalm J.R."/>
            <person name="Wisecaver J.H."/>
        </authorList>
    </citation>
    <scope>NUCLEOTIDE SEQUENCE</scope>
    <source>
        <strain evidence="1">ECLA1</strain>
    </source>
</reference>
<keyword evidence="2" id="KW-1185">Reference proteome</keyword>
<accession>A0AAE0Y0K9</accession>
<dbReference type="AlphaFoldDB" id="A0AAE0Y0K9"/>
<evidence type="ECO:0000313" key="2">
    <source>
        <dbReference type="Proteomes" id="UP001283361"/>
    </source>
</evidence>
<sequence>MRHLRCITAHSRSAHAQTKLPQSYQIPRWSCRDGKQIPLYLSGLAQWPSGDNRPDKEVQGPALSLDQLQPRYIQVSRQEQVSREGGRDLCF</sequence>
<comment type="caution">
    <text evidence="1">The sequence shown here is derived from an EMBL/GenBank/DDBJ whole genome shotgun (WGS) entry which is preliminary data.</text>
</comment>
<gene>
    <name evidence="1" type="ORF">RRG08_041888</name>
</gene>
<evidence type="ECO:0000313" key="1">
    <source>
        <dbReference type="EMBL" id="KAK3728704.1"/>
    </source>
</evidence>
<protein>
    <submittedName>
        <fullName evidence="1">Uncharacterized protein</fullName>
    </submittedName>
</protein>
<proteinExistence type="predicted"/>
<name>A0AAE0Y0K9_9GAST</name>